<organism evidence="2 3">
    <name type="scientific">Dactylosporangium aurantiacum</name>
    <dbReference type="NCBI Taxonomy" id="35754"/>
    <lineage>
        <taxon>Bacteria</taxon>
        <taxon>Bacillati</taxon>
        <taxon>Actinomycetota</taxon>
        <taxon>Actinomycetes</taxon>
        <taxon>Micromonosporales</taxon>
        <taxon>Micromonosporaceae</taxon>
        <taxon>Dactylosporangium</taxon>
    </lineage>
</organism>
<dbReference type="EMBL" id="CP073767">
    <property type="protein sequence ID" value="UWZ51318.1"/>
    <property type="molecule type" value="Genomic_DNA"/>
</dbReference>
<dbReference type="AlphaFoldDB" id="A0A9Q9IBJ6"/>
<dbReference type="Proteomes" id="UP001058003">
    <property type="component" value="Chromosome"/>
</dbReference>
<feature type="transmembrane region" description="Helical" evidence="1">
    <location>
        <begin position="76"/>
        <end position="100"/>
    </location>
</feature>
<accession>A0A9Q9IBJ6</accession>
<keyword evidence="3" id="KW-1185">Reference proteome</keyword>
<keyword evidence="1" id="KW-0472">Membrane</keyword>
<protein>
    <submittedName>
        <fullName evidence="2">Uncharacterized protein</fullName>
    </submittedName>
</protein>
<keyword evidence="1" id="KW-1133">Transmembrane helix</keyword>
<dbReference type="KEGG" id="daur:Daura_31760"/>
<proteinExistence type="predicted"/>
<dbReference type="RefSeq" id="WP_033364701.1">
    <property type="nucleotide sequence ID" value="NZ_CP073767.1"/>
</dbReference>
<name>A0A9Q9IBJ6_9ACTN</name>
<evidence type="ECO:0000313" key="3">
    <source>
        <dbReference type="Proteomes" id="UP001058003"/>
    </source>
</evidence>
<feature type="transmembrane region" description="Helical" evidence="1">
    <location>
        <begin position="6"/>
        <end position="29"/>
    </location>
</feature>
<keyword evidence="1" id="KW-0812">Transmembrane</keyword>
<sequence>MRFVEGVVFLLVQAVGGALFGYAVAAVGMRRRPTPQRIWGTLGALPRAQFAAYFGVLGLAWLTAVWLIWFLRGERYTVPVAGALGVVVVVLVAGWIAAVLRDRSRRRAI</sequence>
<reference evidence="2" key="1">
    <citation type="submission" date="2021-04" db="EMBL/GenBank/DDBJ databases">
        <title>Dactylosporangium aurantiacum NRRL B-8018 full assembly.</title>
        <authorList>
            <person name="Hartkoorn R.C."/>
            <person name="Beaudoing E."/>
            <person name="Hot D."/>
        </authorList>
    </citation>
    <scope>NUCLEOTIDE SEQUENCE</scope>
    <source>
        <strain evidence="2">NRRL B-8018</strain>
    </source>
</reference>
<evidence type="ECO:0000313" key="2">
    <source>
        <dbReference type="EMBL" id="UWZ51318.1"/>
    </source>
</evidence>
<gene>
    <name evidence="2" type="ORF">Daura_31760</name>
</gene>
<evidence type="ECO:0000256" key="1">
    <source>
        <dbReference type="SAM" id="Phobius"/>
    </source>
</evidence>
<feature type="transmembrane region" description="Helical" evidence="1">
    <location>
        <begin position="50"/>
        <end position="70"/>
    </location>
</feature>